<sequence>MSGFRFPPPPPPPPAPAATHPQVGPYTQSGPRGRGRGRQNGPGTIEQNARGTNSNTPSGLHYGTSHSASHARRDHTSDFRDQSHASNQTWRPGRVDTSKPARSDGSAIFSAGAIPPGSYVNPAFAQATAWHSNLAFAPGSGPHTGSPQVGGQDNGSVRNAHARNRQVGKPVEQTSDHARNRTGAQPHIGYKRKFHALQAAGRPSQSGAHEDVLSNPVVPSFGSSIVPEKHPHIPKSSQSTTGRPQIPDKGHANMLGLTPRDVNPGYSSSDSDEDEAIADEETILANGLGPQLTFHDVNGEMRSLNSAADLLAWRKARQNNFPSREHVSAKDAEKRRLGAIRHRLLNEAKDALHNAVCRLLTSSAGSSSANNRVEQARPANANLPQHSVEALSLGSRQELTQVKTREEQLPRNNSTSMPQGDECRSALRHVETFPEAQRSVVTASALESDHDDDPPEETTIKRRPKHETAQTTCRYFAASGYCRDGSACRFKHELPAPIRGGNKQVTAEKQRRDPYAPVLDAPEADGKKSIHQRLLEREQEGEGQLALQVIKYLGSVGFFVTE</sequence>
<dbReference type="Gene3D" id="4.10.1000.10">
    <property type="entry name" value="Zinc finger, CCCH-type"/>
    <property type="match status" value="1"/>
</dbReference>
<evidence type="ECO:0000259" key="6">
    <source>
        <dbReference type="PROSITE" id="PS50103"/>
    </source>
</evidence>
<dbReference type="OrthoDB" id="273070at2759"/>
<keyword evidence="8" id="KW-1185">Reference proteome</keyword>
<feature type="region of interest" description="Disordered" evidence="5">
    <location>
        <begin position="437"/>
        <end position="467"/>
    </location>
</feature>
<feature type="compositionally biased region" description="Pro residues" evidence="5">
    <location>
        <begin position="1"/>
        <end position="16"/>
    </location>
</feature>
<dbReference type="PROSITE" id="PS50103">
    <property type="entry name" value="ZF_C3H1"/>
    <property type="match status" value="1"/>
</dbReference>
<dbReference type="InterPro" id="IPR036855">
    <property type="entry name" value="Znf_CCCH_sf"/>
</dbReference>
<dbReference type="AlphaFoldDB" id="A0A9Q9AEU8"/>
<feature type="region of interest" description="Disordered" evidence="5">
    <location>
        <begin position="1"/>
        <end position="120"/>
    </location>
</feature>
<dbReference type="Proteomes" id="UP001056384">
    <property type="component" value="Chromosome 1"/>
</dbReference>
<organism evidence="7 8">
    <name type="scientific">Septoria linicola</name>
    <dbReference type="NCBI Taxonomy" id="215465"/>
    <lineage>
        <taxon>Eukaryota</taxon>
        <taxon>Fungi</taxon>
        <taxon>Dikarya</taxon>
        <taxon>Ascomycota</taxon>
        <taxon>Pezizomycotina</taxon>
        <taxon>Dothideomycetes</taxon>
        <taxon>Dothideomycetidae</taxon>
        <taxon>Mycosphaerellales</taxon>
        <taxon>Mycosphaerellaceae</taxon>
        <taxon>Septoria</taxon>
    </lineage>
</organism>
<evidence type="ECO:0000256" key="2">
    <source>
        <dbReference type="ARBA" id="ARBA00022771"/>
    </source>
</evidence>
<name>A0A9Q9AEU8_9PEZI</name>
<feature type="region of interest" description="Disordered" evidence="5">
    <location>
        <begin position="224"/>
        <end position="275"/>
    </location>
</feature>
<dbReference type="EMBL" id="CP099418">
    <property type="protein sequence ID" value="USW47810.1"/>
    <property type="molecule type" value="Genomic_DNA"/>
</dbReference>
<evidence type="ECO:0000256" key="1">
    <source>
        <dbReference type="ARBA" id="ARBA00022723"/>
    </source>
</evidence>
<feature type="compositionally biased region" description="Polar residues" evidence="5">
    <location>
        <begin position="45"/>
        <end position="68"/>
    </location>
</feature>
<evidence type="ECO:0000313" key="7">
    <source>
        <dbReference type="EMBL" id="USW47810.1"/>
    </source>
</evidence>
<feature type="region of interest" description="Disordered" evidence="5">
    <location>
        <begin position="401"/>
        <end position="422"/>
    </location>
</feature>
<proteinExistence type="predicted"/>
<feature type="domain" description="C3H1-type" evidence="6">
    <location>
        <begin position="467"/>
        <end position="495"/>
    </location>
</feature>
<dbReference type="InterPro" id="IPR000571">
    <property type="entry name" value="Znf_CCCH"/>
</dbReference>
<gene>
    <name evidence="7" type="ORF">Slin15195_G011290</name>
</gene>
<dbReference type="GO" id="GO:0008270">
    <property type="term" value="F:zinc ion binding"/>
    <property type="evidence" value="ECO:0007669"/>
    <property type="project" value="UniProtKB-KW"/>
</dbReference>
<evidence type="ECO:0000313" key="8">
    <source>
        <dbReference type="Proteomes" id="UP001056384"/>
    </source>
</evidence>
<reference evidence="7" key="1">
    <citation type="submission" date="2022-06" db="EMBL/GenBank/DDBJ databases">
        <title>Complete genome sequences of two strains of the flax pathogen Septoria linicola.</title>
        <authorList>
            <person name="Lapalu N."/>
            <person name="Simon A."/>
            <person name="Demenou B."/>
            <person name="Paumier D."/>
            <person name="Guillot M.-P."/>
            <person name="Gout L."/>
            <person name="Valade R."/>
        </authorList>
    </citation>
    <scope>NUCLEOTIDE SEQUENCE</scope>
    <source>
        <strain evidence="7">SE15195</strain>
    </source>
</reference>
<keyword evidence="3 4" id="KW-0862">Zinc</keyword>
<feature type="compositionally biased region" description="Basic and acidic residues" evidence="5">
    <location>
        <begin position="74"/>
        <end position="83"/>
    </location>
</feature>
<feature type="zinc finger region" description="C3H1-type" evidence="4">
    <location>
        <begin position="467"/>
        <end position="495"/>
    </location>
</feature>
<keyword evidence="1 4" id="KW-0479">Metal-binding</keyword>
<protein>
    <submittedName>
        <fullName evidence="7">Zinc finger, CCCH-type</fullName>
    </submittedName>
</protein>
<keyword evidence="2 4" id="KW-0863">Zinc-finger</keyword>
<evidence type="ECO:0000256" key="5">
    <source>
        <dbReference type="SAM" id="MobiDB-lite"/>
    </source>
</evidence>
<dbReference type="Pfam" id="PF00642">
    <property type="entry name" value="zf-CCCH"/>
    <property type="match status" value="1"/>
</dbReference>
<evidence type="ECO:0000256" key="4">
    <source>
        <dbReference type="PROSITE-ProRule" id="PRU00723"/>
    </source>
</evidence>
<feature type="compositionally biased region" description="Polar residues" evidence="5">
    <location>
        <begin position="143"/>
        <end position="157"/>
    </location>
</feature>
<dbReference type="SUPFAM" id="SSF90229">
    <property type="entry name" value="CCCH zinc finger"/>
    <property type="match status" value="1"/>
</dbReference>
<dbReference type="SMART" id="SM00356">
    <property type="entry name" value="ZnF_C3H1"/>
    <property type="match status" value="1"/>
</dbReference>
<feature type="compositionally biased region" description="Basic and acidic residues" evidence="5">
    <location>
        <begin position="93"/>
        <end position="102"/>
    </location>
</feature>
<feature type="region of interest" description="Disordered" evidence="5">
    <location>
        <begin position="134"/>
        <end position="189"/>
    </location>
</feature>
<evidence type="ECO:0000256" key="3">
    <source>
        <dbReference type="ARBA" id="ARBA00022833"/>
    </source>
</evidence>
<accession>A0A9Q9AEU8</accession>